<dbReference type="AlphaFoldDB" id="X0YEH1"/>
<evidence type="ECO:0000313" key="1">
    <source>
        <dbReference type="EMBL" id="GAG45637.1"/>
    </source>
</evidence>
<sequence length="106" mass="11605">YCAFRYPNGDRMLAAWTDGIAQDEDPGVPATITFPGLTAGSVTGIDVLHGFEQELVFEIDGDDTLVRDLLVKDYPIFIRLSDVTMGTGYEETVGDGFHRLGEPDGY</sequence>
<protein>
    <submittedName>
        <fullName evidence="1">Uncharacterized protein</fullName>
    </submittedName>
</protein>
<gene>
    <name evidence="1" type="ORF">S01H1_76656</name>
</gene>
<feature type="non-terminal residue" evidence="1">
    <location>
        <position position="1"/>
    </location>
</feature>
<name>X0YEH1_9ZZZZ</name>
<accession>X0YEH1</accession>
<proteinExistence type="predicted"/>
<dbReference type="EMBL" id="BARS01051461">
    <property type="protein sequence ID" value="GAG45637.1"/>
    <property type="molecule type" value="Genomic_DNA"/>
</dbReference>
<reference evidence="1" key="1">
    <citation type="journal article" date="2014" name="Front. Microbiol.">
        <title>High frequency of phylogenetically diverse reductive dehalogenase-homologous genes in deep subseafloor sedimentary metagenomes.</title>
        <authorList>
            <person name="Kawai M."/>
            <person name="Futagami T."/>
            <person name="Toyoda A."/>
            <person name="Takaki Y."/>
            <person name="Nishi S."/>
            <person name="Hori S."/>
            <person name="Arai W."/>
            <person name="Tsubouchi T."/>
            <person name="Morono Y."/>
            <person name="Uchiyama I."/>
            <person name="Ito T."/>
            <person name="Fujiyama A."/>
            <person name="Inagaki F."/>
            <person name="Takami H."/>
        </authorList>
    </citation>
    <scope>NUCLEOTIDE SEQUENCE</scope>
    <source>
        <strain evidence="1">Expedition CK06-06</strain>
    </source>
</reference>
<comment type="caution">
    <text evidence="1">The sequence shown here is derived from an EMBL/GenBank/DDBJ whole genome shotgun (WGS) entry which is preliminary data.</text>
</comment>
<organism evidence="1">
    <name type="scientific">marine sediment metagenome</name>
    <dbReference type="NCBI Taxonomy" id="412755"/>
    <lineage>
        <taxon>unclassified sequences</taxon>
        <taxon>metagenomes</taxon>
        <taxon>ecological metagenomes</taxon>
    </lineage>
</organism>